<dbReference type="InterPro" id="IPR041677">
    <property type="entry name" value="DNA2/NAM7_AAA_11"/>
</dbReference>
<evidence type="ECO:0000313" key="4">
    <source>
        <dbReference type="EMBL" id="MDQ0428533.1"/>
    </source>
</evidence>
<evidence type="ECO:0000259" key="2">
    <source>
        <dbReference type="Pfam" id="PF13087"/>
    </source>
</evidence>
<gene>
    <name evidence="4" type="ORF">QOZ98_001359</name>
</gene>
<feature type="domain" description="DNA2/NAM7 helicase-like C-terminal" evidence="2">
    <location>
        <begin position="882"/>
        <end position="1069"/>
    </location>
</feature>
<comment type="caution">
    <text evidence="4">The sequence shown here is derived from an EMBL/GenBank/DDBJ whole genome shotgun (WGS) entry which is preliminary data.</text>
</comment>
<evidence type="ECO:0000313" key="5">
    <source>
        <dbReference type="Proteomes" id="UP001241988"/>
    </source>
</evidence>
<dbReference type="PANTHER" id="PTHR10887:SF530">
    <property type="entry name" value="SUPERFAMILY I DNA HELICASES"/>
    <property type="match status" value="1"/>
</dbReference>
<dbReference type="PANTHER" id="PTHR10887">
    <property type="entry name" value="DNA2/NAM7 HELICASE FAMILY"/>
    <property type="match status" value="1"/>
</dbReference>
<accession>A0ABU0GTA4</accession>
<keyword evidence="4" id="KW-0378">Hydrolase</keyword>
<dbReference type="Gene3D" id="3.40.50.300">
    <property type="entry name" value="P-loop containing nucleotide triphosphate hydrolases"/>
    <property type="match status" value="3"/>
</dbReference>
<dbReference type="InterPro" id="IPR047187">
    <property type="entry name" value="SF1_C_Upf1"/>
</dbReference>
<evidence type="ECO:0000259" key="1">
    <source>
        <dbReference type="Pfam" id="PF13086"/>
    </source>
</evidence>
<keyword evidence="4" id="KW-0540">Nuclease</keyword>
<dbReference type="InterPro" id="IPR041679">
    <property type="entry name" value="DNA2/NAM7-like_C"/>
</dbReference>
<keyword evidence="5" id="KW-1185">Reference proteome</keyword>
<feature type="domain" description="DNA2/NAM7 helicase helicase" evidence="1">
    <location>
        <begin position="288"/>
        <end position="403"/>
    </location>
</feature>
<dbReference type="Pfam" id="PF13086">
    <property type="entry name" value="AAA_11"/>
    <property type="match status" value="2"/>
</dbReference>
<dbReference type="RefSeq" id="WP_308786707.1">
    <property type="nucleotide sequence ID" value="NZ_JAUSWB010000003.1"/>
</dbReference>
<dbReference type="InterPro" id="IPR049468">
    <property type="entry name" value="Restrct_endonuc-II-like_dom"/>
</dbReference>
<dbReference type="SUPFAM" id="SSF52980">
    <property type="entry name" value="Restriction endonuclease-like"/>
    <property type="match status" value="1"/>
</dbReference>
<dbReference type="Gene3D" id="3.40.960.10">
    <property type="entry name" value="VSR Endonuclease"/>
    <property type="match status" value="1"/>
</dbReference>
<dbReference type="InterPro" id="IPR011335">
    <property type="entry name" value="Restrct_endonuc-II-like"/>
</dbReference>
<feature type="domain" description="DNA2/NAM7 helicase helicase" evidence="1">
    <location>
        <begin position="723"/>
        <end position="849"/>
    </location>
</feature>
<protein>
    <submittedName>
        <fullName evidence="4">Very-short-patch-repair endonuclease</fullName>
    </submittedName>
</protein>
<evidence type="ECO:0000259" key="3">
    <source>
        <dbReference type="Pfam" id="PF18741"/>
    </source>
</evidence>
<feature type="domain" description="Restriction endonuclease type II-like" evidence="3">
    <location>
        <begin position="1132"/>
        <end position="1228"/>
    </location>
</feature>
<sequence>MKQELVHMRDKLNNISKRNRSIRLLKLYDKWSFDLTRSSPKNAEGIVEGLKKKSTKSFSLLTKDEEKDAANTRKLTTLYRNIKGIEDETGVHDFYLGTPFVSGTFSDGTFFQAPLFLYPVRLEKGAINRQTFELKKDEGEPILNRTLFLAFKKIDQLRFSEEWMDEAQEVAAKGDAEIQSFLERFQLTVTQISADYESLKEYKADDIPPKSKLKLTKNAIIGHFPQGSSSLVRDYDQLIDLSETSNLSLVGDLLNPENATIMESDWDAQKSEPEDIREFNRLYLLNTDGSQEEILKEARYKKGLAVHGPPGTGKSQVIVNLITDALHQKKRVLVVCQKRAALDVVYQRLQSLDLTGYTALVHDENQDRKALYGKINDTLSYSLNYEQGWTQSLRTTSQKLEQQEMELNNIAVGLHSKSENGLSLYDLYSRTKSTGDINVFINIDSAANGLDAENLEDALATVYTYAEWYERFGKDSYPLKDRLSFAKFGMKEKTDFTQKMTYLIEQTKKAEECLNLLNADDITPGYTWGIQQDLLKIQPDISDGEPRTMQGLRLWYWTSFTGKKIVEDLNKGAKFPGVKSQEWPKIKKSLLLMNDLAQITSDINKEMEVLKHFLEPSKVEKYKEMVSDGALPLKEMELIQEYLHSDFEDLQHMDQFGQECNPTEQKLIKLLIEKKNQIGFGNLPEKWTEALRQSVYLFWIDKAERKHPAVKKVSNSEYNRLRSTFEELVEKKKELARQYLINELKLSLQGAQDSSRDIFKDLKHQTGKKRQVWPLRKLVNQYADKGLMDVAPVWLASPEIVSSIFPLTENLFDLVIFDEASQCTVENGLPSIYRAKQVIVAGDEMQLPPSNMFMSTIENDEDEEDFLSNDSPSLLNLAKRRFDEKTLQWHYRSKYEELINYSNHAFYNGAIQISPNVQPYKEPPAIQWIKVENGRWIDRANEVEAIKVVEVLKELLITKQDKSVGIITFNSTQQTKILDMIEKAAMDDMEFGSLYGEVMSRGLDERIFVKNIENVQGDERDIILFSVGYGRNEEGRVYNRFGSLNQEGGENRLNVAVTRAKEETIVVSSIEPEELEVANSKSNGPRLFKDYLKYARAVSNGQIERVEEVIQDINELGNTSVSTSALQFDSPFEEQVYQQLRNLGYEVQTQVGMSGYRIDLAVIHPNDPSQYIVGIECDGAMYHSSKNAKERDIYRQKFLESRGWTIERIWSRNWWKNQSVEIERIDQVIKALVKKDEVKAGIVGVVK</sequence>
<dbReference type="InterPro" id="IPR045055">
    <property type="entry name" value="DNA2/NAM7-like"/>
</dbReference>
<dbReference type="Pfam" id="PF13087">
    <property type="entry name" value="AAA_12"/>
    <property type="match status" value="1"/>
</dbReference>
<dbReference type="GO" id="GO:0004519">
    <property type="term" value="F:endonuclease activity"/>
    <property type="evidence" value="ECO:0007669"/>
    <property type="project" value="UniProtKB-KW"/>
</dbReference>
<dbReference type="InterPro" id="IPR025103">
    <property type="entry name" value="DUF4011"/>
</dbReference>
<proteinExistence type="predicted"/>
<dbReference type="Proteomes" id="UP001241988">
    <property type="component" value="Unassembled WGS sequence"/>
</dbReference>
<dbReference type="Pfam" id="PF13195">
    <property type="entry name" value="DUF4011"/>
    <property type="match status" value="1"/>
</dbReference>
<name>A0ABU0GTA4_9BACL</name>
<dbReference type="SUPFAM" id="SSF52540">
    <property type="entry name" value="P-loop containing nucleoside triphosphate hydrolases"/>
    <property type="match status" value="1"/>
</dbReference>
<dbReference type="Pfam" id="PF18741">
    <property type="entry name" value="MTES_1575"/>
    <property type="match status" value="1"/>
</dbReference>
<organism evidence="4 5">
    <name type="scientific">Planomicrobium stackebrandtii</name>
    <dbReference type="NCBI Taxonomy" id="253160"/>
    <lineage>
        <taxon>Bacteria</taxon>
        <taxon>Bacillati</taxon>
        <taxon>Bacillota</taxon>
        <taxon>Bacilli</taxon>
        <taxon>Bacillales</taxon>
        <taxon>Caryophanaceae</taxon>
        <taxon>Planomicrobium</taxon>
    </lineage>
</organism>
<keyword evidence="4" id="KW-0255">Endonuclease</keyword>
<reference evidence="4 5" key="1">
    <citation type="submission" date="2023-07" db="EMBL/GenBank/DDBJ databases">
        <title>Genomic Encyclopedia of Type Strains, Phase IV (KMG-IV): sequencing the most valuable type-strain genomes for metagenomic binning, comparative biology and taxonomic classification.</title>
        <authorList>
            <person name="Goeker M."/>
        </authorList>
    </citation>
    <scope>NUCLEOTIDE SEQUENCE [LARGE SCALE GENOMIC DNA]</scope>
    <source>
        <strain evidence="4 5">DSM 16419</strain>
    </source>
</reference>
<dbReference type="CDD" id="cd18808">
    <property type="entry name" value="SF1_C_Upf1"/>
    <property type="match status" value="1"/>
</dbReference>
<dbReference type="InterPro" id="IPR027417">
    <property type="entry name" value="P-loop_NTPase"/>
</dbReference>
<dbReference type="EMBL" id="JAUSWB010000003">
    <property type="protein sequence ID" value="MDQ0428533.1"/>
    <property type="molecule type" value="Genomic_DNA"/>
</dbReference>